<name>A0A7R9FXH9_TIMSH</name>
<evidence type="ECO:0000256" key="2">
    <source>
        <dbReference type="ARBA" id="ARBA00004120"/>
    </source>
</evidence>
<dbReference type="AlphaFoldDB" id="A0A7R9FXH9"/>
<evidence type="ECO:0000256" key="10">
    <source>
        <dbReference type="ARBA" id="ARBA00023273"/>
    </source>
</evidence>
<dbReference type="InterPro" id="IPR032714">
    <property type="entry name" value="DZIP1_N"/>
</dbReference>
<evidence type="ECO:0000256" key="5">
    <source>
        <dbReference type="ARBA" id="ARBA00022723"/>
    </source>
</evidence>
<dbReference type="GO" id="GO:0005737">
    <property type="term" value="C:cytoplasm"/>
    <property type="evidence" value="ECO:0007669"/>
    <property type="project" value="TreeGrafter"/>
</dbReference>
<feature type="compositionally biased region" description="Basic and acidic residues" evidence="13">
    <location>
        <begin position="494"/>
        <end position="505"/>
    </location>
</feature>
<keyword evidence="10" id="KW-0966">Cell projection</keyword>
<dbReference type="PROSITE" id="PS00028">
    <property type="entry name" value="ZINC_FINGER_C2H2_1"/>
    <property type="match status" value="1"/>
</dbReference>
<dbReference type="Pfam" id="PF25977">
    <property type="entry name" value="DZIP1"/>
    <property type="match status" value="1"/>
</dbReference>
<feature type="compositionally biased region" description="Low complexity" evidence="13">
    <location>
        <begin position="537"/>
        <end position="548"/>
    </location>
</feature>
<evidence type="ECO:0000313" key="15">
    <source>
        <dbReference type="EMBL" id="CAD7258102.1"/>
    </source>
</evidence>
<evidence type="ECO:0000256" key="9">
    <source>
        <dbReference type="ARBA" id="ARBA00023212"/>
    </source>
</evidence>
<dbReference type="GO" id="GO:0005814">
    <property type="term" value="C:centriole"/>
    <property type="evidence" value="ECO:0007669"/>
    <property type="project" value="UniProtKB-SubCell"/>
</dbReference>
<keyword evidence="4" id="KW-0963">Cytoplasm</keyword>
<feature type="region of interest" description="Disordered" evidence="13">
    <location>
        <begin position="475"/>
        <end position="560"/>
    </location>
</feature>
<feature type="compositionally biased region" description="Basic and acidic residues" evidence="13">
    <location>
        <begin position="831"/>
        <end position="840"/>
    </location>
</feature>
<dbReference type="InterPro" id="IPR051241">
    <property type="entry name" value="DZIP_RILPL"/>
</dbReference>
<evidence type="ECO:0000256" key="1">
    <source>
        <dbReference type="ARBA" id="ARBA00004114"/>
    </source>
</evidence>
<dbReference type="EMBL" id="OC000698">
    <property type="protein sequence ID" value="CAD7258102.1"/>
    <property type="molecule type" value="Genomic_DNA"/>
</dbReference>
<evidence type="ECO:0000256" key="4">
    <source>
        <dbReference type="ARBA" id="ARBA00022490"/>
    </source>
</evidence>
<feature type="compositionally biased region" description="Polar residues" evidence="13">
    <location>
        <begin position="813"/>
        <end position="829"/>
    </location>
</feature>
<keyword evidence="7" id="KW-0862">Zinc</keyword>
<gene>
    <name evidence="15" type="ORF">TSIB3V08_LOCUS2344</name>
</gene>
<comment type="subcellular location">
    <subcellularLocation>
        <location evidence="2">Cytoplasm</location>
        <location evidence="2">Cytoskeleton</location>
        <location evidence="2">Cilium basal body</location>
    </subcellularLocation>
    <subcellularLocation>
        <location evidence="1">Cytoplasm</location>
        <location evidence="1">Cytoskeleton</location>
        <location evidence="1">Microtubule organizing center</location>
        <location evidence="1">Centrosome</location>
        <location evidence="1">Centriole</location>
    </subcellularLocation>
</comment>
<dbReference type="GO" id="GO:0008270">
    <property type="term" value="F:zinc ion binding"/>
    <property type="evidence" value="ECO:0007669"/>
    <property type="project" value="UniProtKB-KW"/>
</dbReference>
<evidence type="ECO:0000256" key="11">
    <source>
        <dbReference type="PROSITE-ProRule" id="PRU00042"/>
    </source>
</evidence>
<dbReference type="InterPro" id="IPR013087">
    <property type="entry name" value="Znf_C2H2_type"/>
</dbReference>
<feature type="domain" description="C2H2-type" evidence="14">
    <location>
        <begin position="221"/>
        <end position="244"/>
    </location>
</feature>
<protein>
    <recommendedName>
        <fullName evidence="14">C2H2-type domain-containing protein</fullName>
    </recommendedName>
</protein>
<evidence type="ECO:0000256" key="13">
    <source>
        <dbReference type="SAM" id="MobiDB-lite"/>
    </source>
</evidence>
<dbReference type="PROSITE" id="PS50157">
    <property type="entry name" value="ZINC_FINGER_C2H2_2"/>
    <property type="match status" value="1"/>
</dbReference>
<proteinExistence type="inferred from homology"/>
<keyword evidence="6 11" id="KW-0863">Zinc-finger</keyword>
<keyword evidence="8 12" id="KW-0175">Coiled coil</keyword>
<organism evidence="15">
    <name type="scientific">Timema shepardi</name>
    <name type="common">Walking stick</name>
    <dbReference type="NCBI Taxonomy" id="629360"/>
    <lineage>
        <taxon>Eukaryota</taxon>
        <taxon>Metazoa</taxon>
        <taxon>Ecdysozoa</taxon>
        <taxon>Arthropoda</taxon>
        <taxon>Hexapoda</taxon>
        <taxon>Insecta</taxon>
        <taxon>Pterygota</taxon>
        <taxon>Neoptera</taxon>
        <taxon>Polyneoptera</taxon>
        <taxon>Phasmatodea</taxon>
        <taxon>Timematodea</taxon>
        <taxon>Timematoidea</taxon>
        <taxon>Timematidae</taxon>
        <taxon>Timema</taxon>
    </lineage>
</organism>
<dbReference type="GO" id="GO:0060271">
    <property type="term" value="P:cilium assembly"/>
    <property type="evidence" value="ECO:0007669"/>
    <property type="project" value="TreeGrafter"/>
</dbReference>
<dbReference type="Pfam" id="PF13815">
    <property type="entry name" value="Dzip-like_N"/>
    <property type="match status" value="1"/>
</dbReference>
<feature type="compositionally biased region" description="Basic and acidic residues" evidence="13">
    <location>
        <begin position="440"/>
        <end position="452"/>
    </location>
</feature>
<reference evidence="15" key="1">
    <citation type="submission" date="2020-11" db="EMBL/GenBank/DDBJ databases">
        <authorList>
            <person name="Tran Van P."/>
        </authorList>
    </citation>
    <scope>NUCLEOTIDE SEQUENCE</scope>
</reference>
<dbReference type="PANTHER" id="PTHR21502">
    <property type="entry name" value="ZINC FINGER PROTEIN DZIP1"/>
    <property type="match status" value="1"/>
</dbReference>
<feature type="region of interest" description="Disordered" evidence="13">
    <location>
        <begin position="724"/>
        <end position="747"/>
    </location>
</feature>
<feature type="compositionally biased region" description="Basic and acidic residues" evidence="13">
    <location>
        <begin position="512"/>
        <end position="522"/>
    </location>
</feature>
<feature type="coiled-coil region" evidence="12">
    <location>
        <begin position="152"/>
        <end position="198"/>
    </location>
</feature>
<dbReference type="InterPro" id="IPR058883">
    <property type="entry name" value="DZIP1_dom"/>
</dbReference>
<evidence type="ECO:0000256" key="8">
    <source>
        <dbReference type="ARBA" id="ARBA00023054"/>
    </source>
</evidence>
<evidence type="ECO:0000256" key="7">
    <source>
        <dbReference type="ARBA" id="ARBA00022833"/>
    </source>
</evidence>
<comment type="similarity">
    <text evidence="3">Belongs to the DZIP C2H2-type zinc-finger protein family.</text>
</comment>
<dbReference type="PANTHER" id="PTHR21502:SF3">
    <property type="entry name" value="CILIUM ASSEMBLY PROTEIN DZIP1L"/>
    <property type="match status" value="1"/>
</dbReference>
<evidence type="ECO:0000259" key="14">
    <source>
        <dbReference type="PROSITE" id="PS50157"/>
    </source>
</evidence>
<keyword evidence="5" id="KW-0479">Metal-binding</keyword>
<feature type="region of interest" description="Disordered" evidence="13">
    <location>
        <begin position="813"/>
        <end position="849"/>
    </location>
</feature>
<accession>A0A7R9FXH9</accession>
<keyword evidence="9" id="KW-0206">Cytoskeleton</keyword>
<dbReference type="GO" id="GO:0036064">
    <property type="term" value="C:ciliary basal body"/>
    <property type="evidence" value="ECO:0007669"/>
    <property type="project" value="TreeGrafter"/>
</dbReference>
<feature type="region of interest" description="Disordered" evidence="13">
    <location>
        <begin position="440"/>
        <end position="463"/>
    </location>
</feature>
<evidence type="ECO:0000256" key="3">
    <source>
        <dbReference type="ARBA" id="ARBA00009131"/>
    </source>
</evidence>
<evidence type="ECO:0000256" key="6">
    <source>
        <dbReference type="ARBA" id="ARBA00022771"/>
    </source>
</evidence>
<evidence type="ECO:0000256" key="12">
    <source>
        <dbReference type="SAM" id="Coils"/>
    </source>
</evidence>
<sequence>MGPKGASLLQNPCQSSRIAEELTTLFPIPSFTNPQGPNRWIEHDCRRETTSTLDNFVGEDTYFWDPINQDIIESHILCFHLLTSAGAIDVDRLVQERDLVTLQENLINVINYNLDHEYDVKILDPNFVKLFKLAQLSVDYLMYSQQHVFNCVELAEDQINKLSKIFHQQEIERTKKECKKKDLVLKHLKRKLKELEKIKAKEPPVLPHQYLQAGHGISSQFKCGFCGKAFLTDIYLEAHLVRRHNTLVQQNISREPERPHTDFIFQGSVKLDLLRTILSAPENGFDVTESIVSQVLRPITTALRSWFLSAPSAFIRRGFDVMKLKDSIEKSTPNSELLESIQKQETNLISFQDHFGEKVLEDVGNQLQSLDNVWKSRLASLESEHRNELETLTARLSCNEAESEKAKLSYEAKILALISRVREQVVIMKAQGERIQMLNEKKARVDEPKTVGDGDAGTPLSSGIHVDYIINTNLSEEQQEKKRESAPLSNSRDNLIDKVVVDSSERQGSAHSSRDSGLDSPKRTLLVPTLAEEKNVSESTNDSDSGSGSDEETSASPTNSEAFQSISWSIFLIQSLEDTIALNPRILAELKNNLQDILIRKLREIGIDPSWTGIPLATFKQKMVTLKHHQTLVAKTVDPSFEMLLSNSCLVVRLTRKRRSQGIWTKILTIGITITAISSLYTKYISKVYVVNTRSLVAVTDSTGAGPQRLCTRCLDSTTIDESVEEIDKEPHSSSSNDNEESDLSEVEVKVAKQPTSYKGVLKTPQYAAGSLSNKRATFNNTETKYVDTTLVTKPPSTTFIPMIENMPVSQSQFSIESPRNTSGKTVTFSEDVKKQKPNTDMDSDSDWSISSDESAAKIKISTEDQTTALLDVGGGPTIHLSTKQSAKIAEISKSIEHQTRLHLCRSGDTDASHIVVTSSLFANHIVVLDGALQRLGVMSSTGAMKPSLLSRITQPEEEGFVVKHNATILIVKDKQPEEGRFVVEHNATILIVKDNASRGGNLIHLLCVCIGLRNLLSWLSYRSMLLSSLGEAGRCGLVGHSCEVYRLELIKGVGRGVTNVKWLSLTRRKPVGGVEAMFSEERTENNINIANRPIPKPRQQLQLSDWDLEDLEDFPSS</sequence>